<evidence type="ECO:0000256" key="3">
    <source>
        <dbReference type="SAM" id="Coils"/>
    </source>
</evidence>
<dbReference type="Proteomes" id="UP000095564">
    <property type="component" value="Unassembled WGS sequence"/>
</dbReference>
<dbReference type="EMBL" id="CZAU01000032">
    <property type="protein sequence ID" value="CUP97680.1"/>
    <property type="molecule type" value="Genomic_DNA"/>
</dbReference>
<dbReference type="SUPFAM" id="SSF53448">
    <property type="entry name" value="Nucleotide-diphospho-sugar transferases"/>
    <property type="match status" value="1"/>
</dbReference>
<evidence type="ECO:0000313" key="5">
    <source>
        <dbReference type="EMBL" id="CUP97680.1"/>
    </source>
</evidence>
<dbReference type="RefSeq" id="WP_055161465.1">
    <property type="nucleotide sequence ID" value="NZ_CZAU01000032.1"/>
</dbReference>
<evidence type="ECO:0000259" key="4">
    <source>
        <dbReference type="Pfam" id="PF00535"/>
    </source>
</evidence>
<dbReference type="EC" id="2.4.1.212" evidence="5"/>
<sequence length="360" mass="42806">MEKYFISVIIPVYNAAKYIKRSVDSLIKQTTREIEIIIVDDGSTDGSAEICDEYSEISNIKVVHKENGGLSTARNTGLLRATGRYISFLDADDFIDSIAYEKIIKCLKKTDADILDFGWRYISETGEKTENLNGNEKNVLLNQSYIKNNILPPLLNLKKDEEHFIFDFSCMKIFKKEILDQHDIKFDENRRTWEDRLFIVEFLKYSKNYYCMDECFYNYVSVPNSLSRRYNAQFLELILANYNLYIKLFGDEYDFSVQYVTDYWSNSIENMIMQQLRVKDEHPEVVQNIGKILREPQVKIWYKNRTKKDQTDKKISLYLEKNEYNQVIEIYEKKLETIQKQERKVARKQLVRRVIRKLIV</sequence>
<protein>
    <submittedName>
        <fullName evidence="5">Hyaluronan synthase</fullName>
        <ecNumber evidence="5">2.4.1.212</ecNumber>
    </submittedName>
</protein>
<dbReference type="OrthoDB" id="3189257at2"/>
<feature type="domain" description="Glycosyltransferase 2-like" evidence="4">
    <location>
        <begin position="7"/>
        <end position="181"/>
    </location>
</feature>
<dbReference type="PANTHER" id="PTHR22916">
    <property type="entry name" value="GLYCOSYLTRANSFERASE"/>
    <property type="match status" value="1"/>
</dbReference>
<dbReference type="InterPro" id="IPR029044">
    <property type="entry name" value="Nucleotide-diphossugar_trans"/>
</dbReference>
<evidence type="ECO:0000256" key="2">
    <source>
        <dbReference type="ARBA" id="ARBA00022679"/>
    </source>
</evidence>
<dbReference type="InterPro" id="IPR001173">
    <property type="entry name" value="Glyco_trans_2-like"/>
</dbReference>
<dbReference type="Pfam" id="PF00535">
    <property type="entry name" value="Glycos_transf_2"/>
    <property type="match status" value="1"/>
</dbReference>
<dbReference type="CDD" id="cd00761">
    <property type="entry name" value="Glyco_tranf_GTA_type"/>
    <property type="match status" value="1"/>
</dbReference>
<dbReference type="PANTHER" id="PTHR22916:SF51">
    <property type="entry name" value="GLYCOSYLTRANSFERASE EPSH-RELATED"/>
    <property type="match status" value="1"/>
</dbReference>
<dbReference type="GO" id="GO:0050501">
    <property type="term" value="F:hyaluronan synthase activity"/>
    <property type="evidence" value="ECO:0007669"/>
    <property type="project" value="UniProtKB-EC"/>
</dbReference>
<evidence type="ECO:0000313" key="6">
    <source>
        <dbReference type="Proteomes" id="UP000095564"/>
    </source>
</evidence>
<gene>
    <name evidence="5" type="primary">hyaD_2</name>
    <name evidence="5" type="ORF">ERS852520_02703</name>
</gene>
<name>A0A174SRB4_ANAHA</name>
<proteinExistence type="predicted"/>
<keyword evidence="1 5" id="KW-0328">Glycosyltransferase</keyword>
<dbReference type="AlphaFoldDB" id="A0A174SRB4"/>
<dbReference type="Gene3D" id="3.90.550.10">
    <property type="entry name" value="Spore Coat Polysaccharide Biosynthesis Protein SpsA, Chain A"/>
    <property type="match status" value="1"/>
</dbReference>
<feature type="coiled-coil region" evidence="3">
    <location>
        <begin position="321"/>
        <end position="348"/>
    </location>
</feature>
<organism evidence="5 6">
    <name type="scientific">Anaerostipes hadrus</name>
    <dbReference type="NCBI Taxonomy" id="649756"/>
    <lineage>
        <taxon>Bacteria</taxon>
        <taxon>Bacillati</taxon>
        <taxon>Bacillota</taxon>
        <taxon>Clostridia</taxon>
        <taxon>Lachnospirales</taxon>
        <taxon>Lachnospiraceae</taxon>
        <taxon>Anaerostipes</taxon>
    </lineage>
</organism>
<keyword evidence="3" id="KW-0175">Coiled coil</keyword>
<keyword evidence="2 5" id="KW-0808">Transferase</keyword>
<reference evidence="5 6" key="1">
    <citation type="submission" date="2015-09" db="EMBL/GenBank/DDBJ databases">
        <authorList>
            <consortium name="Pathogen Informatics"/>
        </authorList>
    </citation>
    <scope>NUCLEOTIDE SEQUENCE [LARGE SCALE GENOMIC DNA]</scope>
    <source>
        <strain evidence="5 6">2789STDY5834908</strain>
    </source>
</reference>
<accession>A0A174SRB4</accession>
<evidence type="ECO:0000256" key="1">
    <source>
        <dbReference type="ARBA" id="ARBA00022676"/>
    </source>
</evidence>